<accession>A0A1I4BDH6</accession>
<feature type="transmembrane region" description="Helical" evidence="6">
    <location>
        <begin position="31"/>
        <end position="55"/>
    </location>
</feature>
<dbReference type="InterPro" id="IPR007267">
    <property type="entry name" value="GtrA_DPMS_TM"/>
</dbReference>
<dbReference type="STRING" id="1123062.SAMN02745775_105152"/>
<reference evidence="8 9" key="1">
    <citation type="submission" date="2016-10" db="EMBL/GenBank/DDBJ databases">
        <authorList>
            <person name="de Groot N.N."/>
        </authorList>
    </citation>
    <scope>NUCLEOTIDE SEQUENCE [LARGE SCALE GENOMIC DNA]</scope>
    <source>
        <strain evidence="8 9">DSM 19981</strain>
    </source>
</reference>
<gene>
    <name evidence="8" type="ORF">SAMN02745775_105152</name>
</gene>
<feature type="transmembrane region" description="Helical" evidence="6">
    <location>
        <begin position="92"/>
        <end position="113"/>
    </location>
</feature>
<evidence type="ECO:0000256" key="4">
    <source>
        <dbReference type="ARBA" id="ARBA00022989"/>
    </source>
</evidence>
<evidence type="ECO:0000256" key="3">
    <source>
        <dbReference type="ARBA" id="ARBA00022692"/>
    </source>
</evidence>
<dbReference type="PANTHER" id="PTHR38459:SF1">
    <property type="entry name" value="PROPHAGE BACTOPRENOL-LINKED GLUCOSE TRANSLOCASE HOMOLOG"/>
    <property type="match status" value="1"/>
</dbReference>
<dbReference type="Pfam" id="PF04138">
    <property type="entry name" value="GtrA_DPMS_TM"/>
    <property type="match status" value="1"/>
</dbReference>
<dbReference type="AlphaFoldDB" id="A0A1I4BDH6"/>
<keyword evidence="4 6" id="KW-1133">Transmembrane helix</keyword>
<keyword evidence="5 6" id="KW-0472">Membrane</keyword>
<organism evidence="8 9">
    <name type="scientific">Falsiroseomonas stagni DSM 19981</name>
    <dbReference type="NCBI Taxonomy" id="1123062"/>
    <lineage>
        <taxon>Bacteria</taxon>
        <taxon>Pseudomonadati</taxon>
        <taxon>Pseudomonadota</taxon>
        <taxon>Alphaproteobacteria</taxon>
        <taxon>Acetobacterales</taxon>
        <taxon>Roseomonadaceae</taxon>
        <taxon>Falsiroseomonas</taxon>
    </lineage>
</organism>
<protein>
    <submittedName>
        <fullName evidence="8">Putative flippase GtrA (Transmembrane translocase of bactoprenol-linked glucose)</fullName>
    </submittedName>
</protein>
<keyword evidence="3 6" id="KW-0812">Transmembrane</keyword>
<evidence type="ECO:0000313" key="8">
    <source>
        <dbReference type="EMBL" id="SFK66056.1"/>
    </source>
</evidence>
<dbReference type="GO" id="GO:0005886">
    <property type="term" value="C:plasma membrane"/>
    <property type="evidence" value="ECO:0007669"/>
    <property type="project" value="TreeGrafter"/>
</dbReference>
<name>A0A1I4BDH6_9PROT</name>
<feature type="transmembrane region" description="Helical" evidence="6">
    <location>
        <begin position="61"/>
        <end position="80"/>
    </location>
</feature>
<dbReference type="RefSeq" id="WP_175533950.1">
    <property type="nucleotide sequence ID" value="NZ_FOSQ01000005.1"/>
</dbReference>
<dbReference type="Proteomes" id="UP000199473">
    <property type="component" value="Unassembled WGS sequence"/>
</dbReference>
<keyword evidence="9" id="KW-1185">Reference proteome</keyword>
<dbReference type="GO" id="GO:0000271">
    <property type="term" value="P:polysaccharide biosynthetic process"/>
    <property type="evidence" value="ECO:0007669"/>
    <property type="project" value="InterPro"/>
</dbReference>
<dbReference type="PANTHER" id="PTHR38459">
    <property type="entry name" value="PROPHAGE BACTOPRENOL-LINKED GLUCOSE TRANSLOCASE HOMOLOG"/>
    <property type="match status" value="1"/>
</dbReference>
<evidence type="ECO:0000256" key="1">
    <source>
        <dbReference type="ARBA" id="ARBA00004141"/>
    </source>
</evidence>
<evidence type="ECO:0000256" key="6">
    <source>
        <dbReference type="SAM" id="Phobius"/>
    </source>
</evidence>
<feature type="transmembrane region" description="Helical" evidence="6">
    <location>
        <begin position="125"/>
        <end position="142"/>
    </location>
</feature>
<dbReference type="InterPro" id="IPR051401">
    <property type="entry name" value="GtrA_CellWall_Glycosyl"/>
</dbReference>
<evidence type="ECO:0000256" key="5">
    <source>
        <dbReference type="ARBA" id="ARBA00023136"/>
    </source>
</evidence>
<comment type="similarity">
    <text evidence="2">Belongs to the GtrA family.</text>
</comment>
<proteinExistence type="inferred from homology"/>
<dbReference type="EMBL" id="FOSQ01000005">
    <property type="protein sequence ID" value="SFK66056.1"/>
    <property type="molecule type" value="Genomic_DNA"/>
</dbReference>
<evidence type="ECO:0000259" key="7">
    <source>
        <dbReference type="Pfam" id="PF04138"/>
    </source>
</evidence>
<comment type="subcellular location">
    <subcellularLocation>
        <location evidence="1">Membrane</location>
        <topology evidence="1">Multi-pass membrane protein</topology>
    </subcellularLocation>
</comment>
<feature type="domain" description="GtrA/DPMS transmembrane" evidence="7">
    <location>
        <begin position="30"/>
        <end position="148"/>
    </location>
</feature>
<evidence type="ECO:0000313" key="9">
    <source>
        <dbReference type="Proteomes" id="UP000199473"/>
    </source>
</evidence>
<evidence type="ECO:0000256" key="2">
    <source>
        <dbReference type="ARBA" id="ARBA00009399"/>
    </source>
</evidence>
<sequence length="154" mass="16095">MSDQTYNGPLHRLAARLGPARTATLMQFLRFGVVGTVGFVVDTAVLYAGLALGLGLYSGRAVSYVAAATTTWALNRAWTFRGRGQGPVARQWALFLVVNLIGFACNYGTYAALVAGVPAVAEHPVIGVAAGALAGMVGNFLLSRRYVFVDGNGA</sequence>